<evidence type="ECO:0000313" key="2">
    <source>
        <dbReference type="Proteomes" id="UP000769528"/>
    </source>
</evidence>
<protein>
    <submittedName>
        <fullName evidence="1">Uncharacterized protein</fullName>
    </submittedName>
</protein>
<organism evidence="1 2">
    <name type="scientific">Wickerhamomyces mucosus</name>
    <dbReference type="NCBI Taxonomy" id="1378264"/>
    <lineage>
        <taxon>Eukaryota</taxon>
        <taxon>Fungi</taxon>
        <taxon>Dikarya</taxon>
        <taxon>Ascomycota</taxon>
        <taxon>Saccharomycotina</taxon>
        <taxon>Saccharomycetes</taxon>
        <taxon>Phaffomycetales</taxon>
        <taxon>Wickerhamomycetaceae</taxon>
        <taxon>Wickerhamomyces</taxon>
    </lineage>
</organism>
<sequence>MERILTLVNLSSVLTKLKSSSSSSSISTTSFSNSAAAWDSSAAFLSASSSSFFLSTSLASSSSLNFGNGLCDFWNSCIKFFGTAGGECVTSFDGESYKADLLFVLNETDFLCEDEALITDLLFALFGVLFTDEELELEFEIENLF</sequence>
<dbReference type="AlphaFoldDB" id="A0A9P8PMR5"/>
<dbReference type="Proteomes" id="UP000769528">
    <property type="component" value="Unassembled WGS sequence"/>
</dbReference>
<comment type="caution">
    <text evidence="1">The sequence shown here is derived from an EMBL/GenBank/DDBJ whole genome shotgun (WGS) entry which is preliminary data.</text>
</comment>
<evidence type="ECO:0000313" key="1">
    <source>
        <dbReference type="EMBL" id="KAH3674325.1"/>
    </source>
</evidence>
<reference evidence="1" key="1">
    <citation type="journal article" date="2021" name="Open Biol.">
        <title>Shared evolutionary footprints suggest mitochondrial oxidative damage underlies multiple complex I losses in fungi.</title>
        <authorList>
            <person name="Schikora-Tamarit M.A."/>
            <person name="Marcet-Houben M."/>
            <person name="Nosek J."/>
            <person name="Gabaldon T."/>
        </authorList>
    </citation>
    <scope>NUCLEOTIDE SEQUENCE</scope>
    <source>
        <strain evidence="1">CBS6341</strain>
    </source>
</reference>
<proteinExistence type="predicted"/>
<gene>
    <name evidence="1" type="ORF">WICMUC_003397</name>
</gene>
<dbReference type="EMBL" id="JAEUBF010000879">
    <property type="protein sequence ID" value="KAH3674325.1"/>
    <property type="molecule type" value="Genomic_DNA"/>
</dbReference>
<reference evidence="1" key="2">
    <citation type="submission" date="2021-01" db="EMBL/GenBank/DDBJ databases">
        <authorList>
            <person name="Schikora-Tamarit M.A."/>
        </authorList>
    </citation>
    <scope>NUCLEOTIDE SEQUENCE</scope>
    <source>
        <strain evidence="1">CBS6341</strain>
    </source>
</reference>
<keyword evidence="2" id="KW-1185">Reference proteome</keyword>
<accession>A0A9P8PMR5</accession>
<name>A0A9P8PMR5_9ASCO</name>